<protein>
    <submittedName>
        <fullName evidence="3">G-protein coupled receptors family 1 profile domain-containing protein</fullName>
    </submittedName>
</protein>
<keyword evidence="1" id="KW-0812">Transmembrane</keyword>
<keyword evidence="1" id="KW-0472">Membrane</keyword>
<sequence length="341" mass="38880">MNESEVPNVALYFEIIEELIFGEPCDVWAMSAGLRAAVMIAAILFLIIYAYIVLVIAINFKKLANPFYVCVLSIAVSDFIILLTSMQEARMQSCVLRSIPARHIAWQSIGTLSLDGMLTNGFVLALTRFVAVIFFARESLQWQVAKYGVLAAWVWTVIAAALNHFGLVSKIWFEKDTGYHDQYLFPFQYVHFFVLLLCVGGVLVLYLVALAKLAKLRAHTLQGTHSYSKMIQEFRMLIQCLLIFAGELMYLYATFWFGYHYLHLGSAEVNARLNYVARPLQGGINLILYLTFSSEIRRMAFPWCANMTCCNNLVHHTRIHDVETPQRWSLARHSSVHTLRS</sequence>
<keyword evidence="2" id="KW-1185">Reference proteome</keyword>
<name>A0A914VS46_9BILA</name>
<dbReference type="SUPFAM" id="SSF81321">
    <property type="entry name" value="Family A G protein-coupled receptor-like"/>
    <property type="match status" value="1"/>
</dbReference>
<feature type="transmembrane region" description="Helical" evidence="1">
    <location>
        <begin position="234"/>
        <end position="255"/>
    </location>
</feature>
<feature type="transmembrane region" description="Helical" evidence="1">
    <location>
        <begin position="67"/>
        <end position="86"/>
    </location>
</feature>
<dbReference type="AlphaFoldDB" id="A0A914VS46"/>
<evidence type="ECO:0000256" key="1">
    <source>
        <dbReference type="SAM" id="Phobius"/>
    </source>
</evidence>
<dbReference type="Proteomes" id="UP000887566">
    <property type="component" value="Unplaced"/>
</dbReference>
<feature type="transmembrane region" description="Helical" evidence="1">
    <location>
        <begin position="189"/>
        <end position="213"/>
    </location>
</feature>
<organism evidence="2 3">
    <name type="scientific">Plectus sambesii</name>
    <dbReference type="NCBI Taxonomy" id="2011161"/>
    <lineage>
        <taxon>Eukaryota</taxon>
        <taxon>Metazoa</taxon>
        <taxon>Ecdysozoa</taxon>
        <taxon>Nematoda</taxon>
        <taxon>Chromadorea</taxon>
        <taxon>Plectida</taxon>
        <taxon>Plectina</taxon>
        <taxon>Plectoidea</taxon>
        <taxon>Plectidae</taxon>
        <taxon>Plectus</taxon>
    </lineage>
</organism>
<feature type="transmembrane region" description="Helical" evidence="1">
    <location>
        <begin position="148"/>
        <end position="169"/>
    </location>
</feature>
<reference evidence="3" key="1">
    <citation type="submission" date="2022-11" db="UniProtKB">
        <authorList>
            <consortium name="WormBaseParasite"/>
        </authorList>
    </citation>
    <scope>IDENTIFICATION</scope>
</reference>
<evidence type="ECO:0000313" key="2">
    <source>
        <dbReference type="Proteomes" id="UP000887566"/>
    </source>
</evidence>
<proteinExistence type="predicted"/>
<dbReference type="Gene3D" id="1.20.1070.10">
    <property type="entry name" value="Rhodopsin 7-helix transmembrane proteins"/>
    <property type="match status" value="1"/>
</dbReference>
<dbReference type="WBParaSite" id="PSAMB.scaffold2438size23239.g17866.t1">
    <property type="protein sequence ID" value="PSAMB.scaffold2438size23239.g17866.t1"/>
    <property type="gene ID" value="PSAMB.scaffold2438size23239.g17866"/>
</dbReference>
<accession>A0A914VS46</accession>
<feature type="transmembrane region" description="Helical" evidence="1">
    <location>
        <begin position="36"/>
        <end position="60"/>
    </location>
</feature>
<evidence type="ECO:0000313" key="3">
    <source>
        <dbReference type="WBParaSite" id="PSAMB.scaffold2438size23239.g17866.t1"/>
    </source>
</evidence>
<keyword evidence="1" id="KW-1133">Transmembrane helix</keyword>